<organism evidence="3 4">
    <name type="scientific">Fusarium musae</name>
    <dbReference type="NCBI Taxonomy" id="1042133"/>
    <lineage>
        <taxon>Eukaryota</taxon>
        <taxon>Fungi</taxon>
        <taxon>Dikarya</taxon>
        <taxon>Ascomycota</taxon>
        <taxon>Pezizomycotina</taxon>
        <taxon>Sordariomycetes</taxon>
        <taxon>Hypocreomycetidae</taxon>
        <taxon>Hypocreales</taxon>
        <taxon>Nectriaceae</taxon>
        <taxon>Fusarium</taxon>
    </lineage>
</organism>
<feature type="compositionally biased region" description="Basic and acidic residues" evidence="1">
    <location>
        <begin position="147"/>
        <end position="170"/>
    </location>
</feature>
<name>A0A9P8DHN0_9HYPO</name>
<dbReference type="EMBL" id="JAHBCI010000005">
    <property type="protein sequence ID" value="KAG9502033.1"/>
    <property type="molecule type" value="Genomic_DNA"/>
</dbReference>
<comment type="caution">
    <text evidence="3">The sequence shown here is derived from an EMBL/GenBank/DDBJ whole genome shotgun (WGS) entry which is preliminary data.</text>
</comment>
<sequence>MTVPWKVSAIAALWLGATAIGASLEQETSSGAAVFTHPVYPRVFVPRQEQEIPAEDRNPPPIIPNPQPNQAGSPNTPVPVPEPETTVEPMNPPDPATTIAAPEPEITTEPENPPPPATTQNPDHPENPKTTDVAPVPVPVPVPVPNKPDDPKNPDDPDKPDDPKKPEGPKTPDLPDLPDVPKIPDVPKVPDTPNDPKKPGNPQEPKDPDDPKDPKDPKDPENPDPKDPENPDPKDPENPDPKDPEDPKDPQNPQDPNEPDDCEKKDPAPCTKTVSFFSESETTVYVTCPVPIDCPAKQTPTVTTSIFPEESVLFGEVPADNEAIPTMEAIEDDTSRYFQQVFDDENISINDAQHPDVQCQQQSSDDVPRDCFMSVYSKFCADINGHEGDELSKNLTGADAESGSQEKRASLNMRRHMLRERAEFCEGWVFEYDWSGAQGDCQIPCGDSMYAFGDECFDSENSFLEGTIDVGCGTYKYTAMPTTSTTAPPFHLTGLPTLTDVPGPISTPDGSSCAETATNTQCAQGGGGRGQACVENTYCASWVSTQPTEAPEPPEEKITPLELGPVFCKNRGGDHKDVSPGAVKSLADAYCEANVPADMKSDSPAAGITKSDLYYYEVSWVEGCKTTVESQDPYWPLGKDGPLCKDLFVKAYAGCDNGGIGGYIDAGCVRYMFLGAQ</sequence>
<keyword evidence="2" id="KW-0732">Signal</keyword>
<protein>
    <submittedName>
        <fullName evidence="3">Uncharacterized protein</fullName>
    </submittedName>
</protein>
<feature type="compositionally biased region" description="Pro residues" evidence="1">
    <location>
        <begin position="136"/>
        <end position="146"/>
    </location>
</feature>
<evidence type="ECO:0000256" key="2">
    <source>
        <dbReference type="SAM" id="SignalP"/>
    </source>
</evidence>
<gene>
    <name evidence="3" type="ORF">J7337_007744</name>
</gene>
<dbReference type="GeneID" id="68315600"/>
<evidence type="ECO:0000256" key="1">
    <source>
        <dbReference type="SAM" id="MobiDB-lite"/>
    </source>
</evidence>
<feature type="chain" id="PRO_5040189776" evidence="2">
    <location>
        <begin position="20"/>
        <end position="677"/>
    </location>
</feature>
<dbReference type="KEGG" id="fmu:J7337_007744"/>
<dbReference type="RefSeq" id="XP_044681033.1">
    <property type="nucleotide sequence ID" value="XM_044825376.1"/>
</dbReference>
<proteinExistence type="predicted"/>
<feature type="compositionally biased region" description="Basic and acidic residues" evidence="1">
    <location>
        <begin position="194"/>
        <end position="249"/>
    </location>
</feature>
<feature type="signal peptide" evidence="2">
    <location>
        <begin position="1"/>
        <end position="19"/>
    </location>
</feature>
<feature type="compositionally biased region" description="Low complexity" evidence="1">
    <location>
        <begin position="96"/>
        <end position="110"/>
    </location>
</feature>
<feature type="region of interest" description="Disordered" evidence="1">
    <location>
        <begin position="46"/>
        <end position="268"/>
    </location>
</feature>
<evidence type="ECO:0000313" key="4">
    <source>
        <dbReference type="Proteomes" id="UP000827133"/>
    </source>
</evidence>
<dbReference type="AlphaFoldDB" id="A0A9P8DHN0"/>
<dbReference type="Proteomes" id="UP000827133">
    <property type="component" value="Unassembled WGS sequence"/>
</dbReference>
<accession>A0A9P8DHN0</accession>
<reference evidence="3" key="1">
    <citation type="journal article" date="2021" name="Mol. Plant Microbe Interact.">
        <title>Telomere to telomere genome assembly of Fusarium musae F31, causal agent of crown rot disease of banana.</title>
        <authorList>
            <person name="Degradi L."/>
            <person name="Tava V."/>
            <person name="Kunova A."/>
            <person name="Cortesi P."/>
            <person name="Saracchi M."/>
            <person name="Pasquali M."/>
        </authorList>
    </citation>
    <scope>NUCLEOTIDE SEQUENCE</scope>
    <source>
        <strain evidence="3">F31</strain>
    </source>
</reference>
<evidence type="ECO:0000313" key="3">
    <source>
        <dbReference type="EMBL" id="KAG9502033.1"/>
    </source>
</evidence>
<feature type="compositionally biased region" description="Basic and acidic residues" evidence="1">
    <location>
        <begin position="48"/>
        <end position="58"/>
    </location>
</feature>
<keyword evidence="4" id="KW-1185">Reference proteome</keyword>